<dbReference type="Proteomes" id="UP001174136">
    <property type="component" value="Unassembled WGS sequence"/>
</dbReference>
<name>A0AA47P6P6_MERPO</name>
<proteinExistence type="predicted"/>
<protein>
    <submittedName>
        <fullName evidence="2">Uncharacterized protein</fullName>
    </submittedName>
</protein>
<feature type="compositionally biased region" description="Low complexity" evidence="1">
    <location>
        <begin position="75"/>
        <end position="90"/>
    </location>
</feature>
<dbReference type="GO" id="GO:0030154">
    <property type="term" value="P:cell differentiation"/>
    <property type="evidence" value="ECO:0007669"/>
    <property type="project" value="TreeGrafter"/>
</dbReference>
<feature type="region of interest" description="Disordered" evidence="1">
    <location>
        <begin position="107"/>
        <end position="168"/>
    </location>
</feature>
<feature type="region of interest" description="Disordered" evidence="1">
    <location>
        <begin position="1"/>
        <end position="90"/>
    </location>
</feature>
<evidence type="ECO:0000313" key="3">
    <source>
        <dbReference type="Proteomes" id="UP001174136"/>
    </source>
</evidence>
<evidence type="ECO:0000313" key="2">
    <source>
        <dbReference type="EMBL" id="KAK0153021.1"/>
    </source>
</evidence>
<accession>A0AA47P6P6</accession>
<organism evidence="2 3">
    <name type="scientific">Merluccius polli</name>
    <name type="common">Benguela hake</name>
    <name type="synonym">Merluccius cadenati</name>
    <dbReference type="NCBI Taxonomy" id="89951"/>
    <lineage>
        <taxon>Eukaryota</taxon>
        <taxon>Metazoa</taxon>
        <taxon>Chordata</taxon>
        <taxon>Craniata</taxon>
        <taxon>Vertebrata</taxon>
        <taxon>Euteleostomi</taxon>
        <taxon>Actinopterygii</taxon>
        <taxon>Neopterygii</taxon>
        <taxon>Teleostei</taxon>
        <taxon>Neoteleostei</taxon>
        <taxon>Acanthomorphata</taxon>
        <taxon>Zeiogadaria</taxon>
        <taxon>Gadariae</taxon>
        <taxon>Gadiformes</taxon>
        <taxon>Gadoidei</taxon>
        <taxon>Merlucciidae</taxon>
        <taxon>Merluccius</taxon>
    </lineage>
</organism>
<feature type="compositionally biased region" description="Polar residues" evidence="1">
    <location>
        <begin position="29"/>
        <end position="45"/>
    </location>
</feature>
<dbReference type="PANTHER" id="PTHR23039">
    <property type="entry name" value="NANCE-HORAN SYNDROME PROTEIN"/>
    <property type="match status" value="1"/>
</dbReference>
<dbReference type="EMBL" id="JAOPHQ010000873">
    <property type="protein sequence ID" value="KAK0153021.1"/>
    <property type="molecule type" value="Genomic_DNA"/>
</dbReference>
<dbReference type="PANTHER" id="PTHR23039:SF6">
    <property type="entry name" value="SIMILAR TO MKIAA1522 PROTEIN"/>
    <property type="match status" value="1"/>
</dbReference>
<evidence type="ECO:0000256" key="1">
    <source>
        <dbReference type="SAM" id="MobiDB-lite"/>
    </source>
</evidence>
<comment type="caution">
    <text evidence="2">The sequence shown here is derived from an EMBL/GenBank/DDBJ whole genome shotgun (WGS) entry which is preliminary data.</text>
</comment>
<sequence length="241" mass="25848">MESISPPAQEGTTSSVTPSLVPPVKQESTDSSPEVTNDQCTQVQSEVIMRVQQPKKQFQTQSSSGEAPQKPIRRSLIMTSPPSISPPIEVIPQATVPKSLTVEVMHTSPAVPPSPTKRSPPVHTPSPSMNLQEAIRLRTAARTKSPTSPRGPKSPFGGDIHKSPSSMASFIFSKSNRKLETAPLPEAQLKFQKNVVAELSTVSKPVKEAALEEKKGVKVPPPVAKKPKAQAKDTGNNVETE</sequence>
<feature type="compositionally biased region" description="Basic and acidic residues" evidence="1">
    <location>
        <begin position="207"/>
        <end position="216"/>
    </location>
</feature>
<feature type="compositionally biased region" description="Polar residues" evidence="1">
    <location>
        <begin position="54"/>
        <end position="66"/>
    </location>
</feature>
<dbReference type="AlphaFoldDB" id="A0AA47P6P6"/>
<keyword evidence="3" id="KW-1185">Reference proteome</keyword>
<feature type="region of interest" description="Disordered" evidence="1">
    <location>
        <begin position="207"/>
        <end position="241"/>
    </location>
</feature>
<gene>
    <name evidence="2" type="ORF">N1851_005320</name>
</gene>
<reference evidence="2" key="1">
    <citation type="journal article" date="2023" name="Front. Mar. Sci.">
        <title>A new Merluccius polli reference genome to investigate the effects of global change in West African waters.</title>
        <authorList>
            <person name="Mateo J.L."/>
            <person name="Blanco-Fernandez C."/>
            <person name="Garcia-Vazquez E."/>
            <person name="Machado-Schiaffino G."/>
        </authorList>
    </citation>
    <scope>NUCLEOTIDE SEQUENCE</scope>
    <source>
        <strain evidence="2">C29</strain>
        <tissue evidence="2">Fin</tissue>
    </source>
</reference>